<dbReference type="Gene3D" id="2.40.170.20">
    <property type="entry name" value="TonB-dependent receptor, beta-barrel domain"/>
    <property type="match status" value="1"/>
</dbReference>
<dbReference type="OrthoDB" id="9768177at2"/>
<feature type="domain" description="TonB-dependent receptor plug" evidence="9">
    <location>
        <begin position="126"/>
        <end position="248"/>
    </location>
</feature>
<dbReference type="InterPro" id="IPR037066">
    <property type="entry name" value="Plug_dom_sf"/>
</dbReference>
<dbReference type="SUPFAM" id="SSF49464">
    <property type="entry name" value="Carboxypeptidase regulatory domain-like"/>
    <property type="match status" value="1"/>
</dbReference>
<organism evidence="10 11">
    <name type="scientific">Pustulibacterium marinum</name>
    <dbReference type="NCBI Taxonomy" id="1224947"/>
    <lineage>
        <taxon>Bacteria</taxon>
        <taxon>Pseudomonadati</taxon>
        <taxon>Bacteroidota</taxon>
        <taxon>Flavobacteriia</taxon>
        <taxon>Flavobacteriales</taxon>
        <taxon>Flavobacteriaceae</taxon>
        <taxon>Pustulibacterium</taxon>
    </lineage>
</organism>
<dbReference type="NCBIfam" id="TIGR04056">
    <property type="entry name" value="OMP_RagA_SusC"/>
    <property type="match status" value="1"/>
</dbReference>
<keyword evidence="3 7" id="KW-1134">Transmembrane beta strand</keyword>
<dbReference type="Gene3D" id="2.170.130.10">
    <property type="entry name" value="TonB-dependent receptor, plug domain"/>
    <property type="match status" value="1"/>
</dbReference>
<keyword evidence="6 7" id="KW-0998">Cell outer membrane</keyword>
<keyword evidence="2 7" id="KW-0813">Transport</keyword>
<dbReference type="PROSITE" id="PS52016">
    <property type="entry name" value="TONB_DEPENDENT_REC_3"/>
    <property type="match status" value="1"/>
</dbReference>
<evidence type="ECO:0000256" key="4">
    <source>
        <dbReference type="ARBA" id="ARBA00022692"/>
    </source>
</evidence>
<keyword evidence="5 7" id="KW-0472">Membrane</keyword>
<dbReference type="STRING" id="1224947.SAMN05216480_12023"/>
<evidence type="ECO:0000256" key="1">
    <source>
        <dbReference type="ARBA" id="ARBA00004571"/>
    </source>
</evidence>
<dbReference type="InterPro" id="IPR008969">
    <property type="entry name" value="CarboxyPept-like_regulatory"/>
</dbReference>
<evidence type="ECO:0000256" key="5">
    <source>
        <dbReference type="ARBA" id="ARBA00023136"/>
    </source>
</evidence>
<evidence type="ECO:0000313" key="10">
    <source>
        <dbReference type="EMBL" id="SFU75541.1"/>
    </source>
</evidence>
<reference evidence="10 11" key="1">
    <citation type="submission" date="2016-10" db="EMBL/GenBank/DDBJ databases">
        <authorList>
            <person name="de Groot N.N."/>
        </authorList>
    </citation>
    <scope>NUCLEOTIDE SEQUENCE [LARGE SCALE GENOMIC DNA]</scope>
    <source>
        <strain evidence="10 11">CGMCC 1.12333</strain>
    </source>
</reference>
<dbReference type="InterPro" id="IPR023996">
    <property type="entry name" value="TonB-dep_OMP_SusC/RagA"/>
</dbReference>
<comment type="subcellular location">
    <subcellularLocation>
        <location evidence="1 7">Cell outer membrane</location>
        <topology evidence="1 7">Multi-pass membrane protein</topology>
    </subcellularLocation>
</comment>
<dbReference type="RefSeq" id="WP_093026451.1">
    <property type="nucleotide sequence ID" value="NZ_FPBK01000020.1"/>
</dbReference>
<keyword evidence="4 7" id="KW-0812">Transmembrane</keyword>
<dbReference type="Proteomes" id="UP000199138">
    <property type="component" value="Unassembled WGS sequence"/>
</dbReference>
<accession>A0A1I7IRR8</accession>
<evidence type="ECO:0000256" key="3">
    <source>
        <dbReference type="ARBA" id="ARBA00022452"/>
    </source>
</evidence>
<evidence type="ECO:0000256" key="7">
    <source>
        <dbReference type="PROSITE-ProRule" id="PRU01360"/>
    </source>
</evidence>
<evidence type="ECO:0000256" key="2">
    <source>
        <dbReference type="ARBA" id="ARBA00022448"/>
    </source>
</evidence>
<dbReference type="GO" id="GO:0009279">
    <property type="term" value="C:cell outer membrane"/>
    <property type="evidence" value="ECO:0007669"/>
    <property type="project" value="UniProtKB-SubCell"/>
</dbReference>
<proteinExistence type="inferred from homology"/>
<keyword evidence="11" id="KW-1185">Reference proteome</keyword>
<comment type="similarity">
    <text evidence="7">Belongs to the TonB-dependent receptor family.</text>
</comment>
<gene>
    <name evidence="10" type="ORF">SAMN05216480_12023</name>
</gene>
<evidence type="ECO:0000256" key="8">
    <source>
        <dbReference type="SAM" id="SignalP"/>
    </source>
</evidence>
<protein>
    <submittedName>
        <fullName evidence="10">TonB-linked outer membrane protein, SusC/RagA family</fullName>
    </submittedName>
</protein>
<sequence length="994" mass="110520">MKFFLHSMGRHAIFLYFLCFCFCFGSPGAWAQSTVSLSGTVSDRDGPIYGATIQVKGSTSGILSDENGYYKLPVMASDTLVFSYLGYQSQEIPVGGLKLINVVLIESVSELDAVVVNAGYYTVSEKERTGSITGISGEAIEAQPVGNVFETLQGRLTGVSIVSTGGIPGSRFDIQIRGRNSIAAGNEPLYVIDGVPYMSESMEAVFSAALTGGGNPLQALNPADIERIEVLKDADATAIYGSRGANGVILITTKQGKSGKSQLSVSVASGAAKMTRFWDMLSTEEYLEMRQEAFANTGTTPTNANAPDLLLWDQHRYTDWQRKLLGETAEITQAQVSLSGGNDRTKYRLGTSFREQGSVFPGDFSNRKVSGNLSVQHESEDGRFSTQGTVLYSRDVNKQPKNDPTYNALYMPPNAPEIYLEDGSLNFENSTFSNPYALILQSYQNTQYSFVGNLNVSYRLFQGLKLKVSGGYNRMDGEQIGQTPLASLNPAVYTTGEASFGRRTFDSWILEPQLNYMRSWNNSRLEVLIGGSFQENQFRLQEFYAKGYTDDALLDNMAAAPSFQVRQFLETDYRYMAVFGRINYNYKHRYILNVTGRRDGSSRFGPGNQWGNFGAVGAAWLFSEENWFKDSMLSFGKLRSSYGTSGNDRISDYGYLDSWTATYYNYNGQGGLYPSRLYNPNYGWEVNRKFEVALESGFWKDRIQFNVAWYRNRSSSQLIGEPLPATTGFGSIQNNLDAVVQNTGWEFELHSTPVQGDVTWRNSLLLTVPKNKLISFPDLELSTYANTYVVGQPLDITKVYNYTGIDPETGYYTFEDVNGDGTITAAEDKQTLRRSGQKYYGSFQNTLSYKGWQLEAVLQFVKQTGYSYFYDLGGAPGYIRNQPNLVLDHWQAPGDTAGVQAYTTGGVGANAYNLLQSSSAAYTDASYVRLQTVNFSYQFPKRWLDTVKLSGLRMYIQGQNLLTFTDYEGWDPETQSVGSLPPLTSWMVGMQISF</sequence>
<feature type="signal peptide" evidence="8">
    <location>
        <begin position="1"/>
        <end position="31"/>
    </location>
</feature>
<feature type="chain" id="PRO_5011682617" evidence="8">
    <location>
        <begin position="32"/>
        <end position="994"/>
    </location>
</feature>
<evidence type="ECO:0000256" key="6">
    <source>
        <dbReference type="ARBA" id="ARBA00023237"/>
    </source>
</evidence>
<dbReference type="InterPro" id="IPR039426">
    <property type="entry name" value="TonB-dep_rcpt-like"/>
</dbReference>
<dbReference type="Pfam" id="PF07715">
    <property type="entry name" value="Plug"/>
    <property type="match status" value="1"/>
</dbReference>
<dbReference type="NCBIfam" id="TIGR04057">
    <property type="entry name" value="SusC_RagA_signa"/>
    <property type="match status" value="1"/>
</dbReference>
<dbReference type="Pfam" id="PF13715">
    <property type="entry name" value="CarbopepD_reg_2"/>
    <property type="match status" value="1"/>
</dbReference>
<evidence type="ECO:0000313" key="11">
    <source>
        <dbReference type="Proteomes" id="UP000199138"/>
    </source>
</evidence>
<dbReference type="EMBL" id="FPBK01000020">
    <property type="protein sequence ID" value="SFU75541.1"/>
    <property type="molecule type" value="Genomic_DNA"/>
</dbReference>
<dbReference type="InterPro" id="IPR012910">
    <property type="entry name" value="Plug_dom"/>
</dbReference>
<dbReference type="SUPFAM" id="SSF56935">
    <property type="entry name" value="Porins"/>
    <property type="match status" value="1"/>
</dbReference>
<name>A0A1I7IRR8_9FLAO</name>
<keyword evidence="8" id="KW-0732">Signal</keyword>
<dbReference type="Gene3D" id="2.60.40.1120">
    <property type="entry name" value="Carboxypeptidase-like, regulatory domain"/>
    <property type="match status" value="1"/>
</dbReference>
<dbReference type="InterPro" id="IPR023997">
    <property type="entry name" value="TonB-dep_OMP_SusC/RagA_CS"/>
</dbReference>
<evidence type="ECO:0000259" key="9">
    <source>
        <dbReference type="Pfam" id="PF07715"/>
    </source>
</evidence>
<dbReference type="AlphaFoldDB" id="A0A1I7IRR8"/>
<dbReference type="InterPro" id="IPR036942">
    <property type="entry name" value="Beta-barrel_TonB_sf"/>
</dbReference>